<feature type="compositionally biased region" description="Basic residues" evidence="1">
    <location>
        <begin position="356"/>
        <end position="366"/>
    </location>
</feature>
<feature type="compositionally biased region" description="Polar residues" evidence="1">
    <location>
        <begin position="224"/>
        <end position="241"/>
    </location>
</feature>
<feature type="compositionally biased region" description="Polar residues" evidence="1">
    <location>
        <begin position="41"/>
        <end position="57"/>
    </location>
</feature>
<evidence type="ECO:0000313" key="3">
    <source>
        <dbReference type="Proteomes" id="UP000012045"/>
    </source>
</evidence>
<name>M7UNC5_BOTF1</name>
<feature type="compositionally biased region" description="Basic and acidic residues" evidence="1">
    <location>
        <begin position="247"/>
        <end position="270"/>
    </location>
</feature>
<protein>
    <submittedName>
        <fullName evidence="2">Uncharacterized protein</fullName>
    </submittedName>
</protein>
<dbReference type="Proteomes" id="UP000012045">
    <property type="component" value="Unassembled WGS sequence"/>
</dbReference>
<evidence type="ECO:0000313" key="2">
    <source>
        <dbReference type="EMBL" id="EMR85167.1"/>
    </source>
</evidence>
<feature type="compositionally biased region" description="Polar residues" evidence="1">
    <location>
        <begin position="129"/>
        <end position="141"/>
    </location>
</feature>
<accession>M7UNC5</accession>
<feature type="compositionally biased region" description="Basic and acidic residues" evidence="1">
    <location>
        <begin position="307"/>
        <end position="318"/>
    </location>
</feature>
<gene>
    <name evidence="2" type="ORF">BcDW1_6162</name>
</gene>
<dbReference type="EMBL" id="KB707917">
    <property type="protein sequence ID" value="EMR85167.1"/>
    <property type="molecule type" value="Genomic_DNA"/>
</dbReference>
<dbReference type="AlphaFoldDB" id="M7UNC5"/>
<feature type="region of interest" description="Disordered" evidence="1">
    <location>
        <begin position="1"/>
        <end position="451"/>
    </location>
</feature>
<organism evidence="2 3">
    <name type="scientific">Botryotinia fuckeliana (strain BcDW1)</name>
    <name type="common">Noble rot fungus</name>
    <name type="synonym">Botrytis cinerea</name>
    <dbReference type="NCBI Taxonomy" id="1290391"/>
    <lineage>
        <taxon>Eukaryota</taxon>
        <taxon>Fungi</taxon>
        <taxon>Dikarya</taxon>
        <taxon>Ascomycota</taxon>
        <taxon>Pezizomycotina</taxon>
        <taxon>Leotiomycetes</taxon>
        <taxon>Helotiales</taxon>
        <taxon>Sclerotiniaceae</taxon>
        <taxon>Botrytis</taxon>
    </lineage>
</organism>
<feature type="compositionally biased region" description="Basic residues" evidence="1">
    <location>
        <begin position="155"/>
        <end position="164"/>
    </location>
</feature>
<sequence>MGESRRTSRTPRTPRAPEGFRLPRAPSPPIPRAPSPSRSSQYDQNTITVTEYPSDSEGQGDVRSYDSKKKKASKSKDSKSRPSSSKHSSSRDSKKAPSTAYETESNSTIRPEREKKKYYDNGPSLPTVDEQTTGRQSTIPIRTSRPSDEPTRTSTKPKTKKSRSHTPTQHTSTSRPTEPLDTDLVLPEDSISCIGGRKTEAQIDREIRKIKEAQSKTRRHHRTPSSASRNESDQNSASYSKVRSHRPSRDSRIYDEPDQSYADRKSDRTARTTKGKSSRRESVSNEDMRQVSSRGEGSQASSSPSDEESKYHNDHQESVRGAIVKHRDRAESSDGGGSQSPDSYYGDGGGEYPSTRRSHHSSRKHTTSNEPRRSYAGKEFSEFDTDDRGNMWEQDMANGARPPREYSYESDSYQSRDEYERRHRKGRAREAIDAKKGRRLNMPPAMPPTMYPNMHPNMHPTMPPTMHPNMHPTMPPTMHPNMHATQYQTRPPGEHLDFNPRARTGYGVYQSSSVRQGVRVESHQSHQSHHSSHHRSRHRYDDYDYD</sequence>
<proteinExistence type="predicted"/>
<feature type="compositionally biased region" description="Polar residues" evidence="1">
    <location>
        <begin position="100"/>
        <end position="109"/>
    </location>
</feature>
<dbReference type="HOGENOM" id="CLU_037029_0_0_1"/>
<feature type="compositionally biased region" description="Basic and acidic residues" evidence="1">
    <location>
        <begin position="197"/>
        <end position="215"/>
    </location>
</feature>
<feature type="compositionally biased region" description="Pro residues" evidence="1">
    <location>
        <begin position="25"/>
        <end position="34"/>
    </location>
</feature>
<feature type="compositionally biased region" description="Basic and acidic residues" evidence="1">
    <location>
        <begin position="278"/>
        <end position="289"/>
    </location>
</feature>
<reference evidence="3" key="1">
    <citation type="journal article" date="2013" name="Genome Announc.">
        <title>Draft genome sequence of Botrytis cinerea BcDW1, inoculum for noble rot of grape berries.</title>
        <authorList>
            <person name="Blanco-Ulate B."/>
            <person name="Allen G."/>
            <person name="Powell A.L."/>
            <person name="Cantu D."/>
        </authorList>
    </citation>
    <scope>NUCLEOTIDE SEQUENCE [LARGE SCALE GENOMIC DNA]</scope>
    <source>
        <strain evidence="3">BcDW1</strain>
    </source>
</reference>
<feature type="compositionally biased region" description="Low complexity" evidence="1">
    <location>
        <begin position="292"/>
        <end position="304"/>
    </location>
</feature>
<evidence type="ECO:0000256" key="1">
    <source>
        <dbReference type="SAM" id="MobiDB-lite"/>
    </source>
</evidence>
<feature type="region of interest" description="Disordered" evidence="1">
    <location>
        <begin position="475"/>
        <end position="546"/>
    </location>
</feature>
<feature type="compositionally biased region" description="Basic and acidic residues" evidence="1">
    <location>
        <begin position="110"/>
        <end position="119"/>
    </location>
</feature>
<feature type="compositionally biased region" description="Basic residues" evidence="1">
    <location>
        <begin position="526"/>
        <end position="538"/>
    </location>
</feature>